<dbReference type="RefSeq" id="WP_188579834.1">
    <property type="nucleotide sequence ID" value="NZ_BMDZ01000042.1"/>
</dbReference>
<evidence type="ECO:0000256" key="1">
    <source>
        <dbReference type="ARBA" id="ARBA00023125"/>
    </source>
</evidence>
<comment type="caution">
    <text evidence="4">The sequence shown here is derived from an EMBL/GenBank/DDBJ whole genome shotgun (WGS) entry which is preliminary data.</text>
</comment>
<dbReference type="Gene3D" id="1.10.357.10">
    <property type="entry name" value="Tetracycline Repressor, domain 2"/>
    <property type="match status" value="1"/>
</dbReference>
<dbReference type="Pfam" id="PF00440">
    <property type="entry name" value="TetR_N"/>
    <property type="match status" value="1"/>
</dbReference>
<keyword evidence="1 2" id="KW-0238">DNA-binding</keyword>
<dbReference type="InterPro" id="IPR039536">
    <property type="entry name" value="TetR_C_Proteobacteria"/>
</dbReference>
<reference evidence="5" key="1">
    <citation type="journal article" date="2019" name="Int. J. Syst. Evol. Microbiol.">
        <title>The Global Catalogue of Microorganisms (GCM) 10K type strain sequencing project: providing services to taxonomists for standard genome sequencing and annotation.</title>
        <authorList>
            <consortium name="The Broad Institute Genomics Platform"/>
            <consortium name="The Broad Institute Genome Sequencing Center for Infectious Disease"/>
            <person name="Wu L."/>
            <person name="Ma J."/>
        </authorList>
    </citation>
    <scope>NUCLEOTIDE SEQUENCE [LARGE SCALE GENOMIC DNA]</scope>
    <source>
        <strain evidence="5">CGMCC 1.10188</strain>
    </source>
</reference>
<keyword evidence="5" id="KW-1185">Reference proteome</keyword>
<dbReference type="PRINTS" id="PR00455">
    <property type="entry name" value="HTHTETR"/>
</dbReference>
<evidence type="ECO:0000313" key="5">
    <source>
        <dbReference type="Proteomes" id="UP000603352"/>
    </source>
</evidence>
<dbReference type="PANTHER" id="PTHR30055">
    <property type="entry name" value="HTH-TYPE TRANSCRIPTIONAL REGULATOR RUTR"/>
    <property type="match status" value="1"/>
</dbReference>
<dbReference type="Gene3D" id="1.10.10.60">
    <property type="entry name" value="Homeodomain-like"/>
    <property type="match status" value="1"/>
</dbReference>
<dbReference type="SUPFAM" id="SSF46689">
    <property type="entry name" value="Homeodomain-like"/>
    <property type="match status" value="1"/>
</dbReference>
<evidence type="ECO:0000259" key="3">
    <source>
        <dbReference type="PROSITE" id="PS50977"/>
    </source>
</evidence>
<dbReference type="InterPro" id="IPR001647">
    <property type="entry name" value="HTH_TetR"/>
</dbReference>
<organism evidence="4 5">
    <name type="scientific">Tistrella bauzanensis</name>
    <dbReference type="NCBI Taxonomy" id="657419"/>
    <lineage>
        <taxon>Bacteria</taxon>
        <taxon>Pseudomonadati</taxon>
        <taxon>Pseudomonadota</taxon>
        <taxon>Alphaproteobacteria</taxon>
        <taxon>Geminicoccales</taxon>
        <taxon>Geminicoccaceae</taxon>
        <taxon>Tistrella</taxon>
    </lineage>
</organism>
<evidence type="ECO:0000313" key="4">
    <source>
        <dbReference type="EMBL" id="GGB49325.1"/>
    </source>
</evidence>
<dbReference type="PROSITE" id="PS50977">
    <property type="entry name" value="HTH_TETR_2"/>
    <property type="match status" value="1"/>
</dbReference>
<dbReference type="Pfam" id="PF14246">
    <property type="entry name" value="TetR_C_7"/>
    <property type="match status" value="1"/>
</dbReference>
<name>A0ABQ1IRC7_9PROT</name>
<proteinExistence type="predicted"/>
<feature type="DNA-binding region" description="H-T-H motif" evidence="2">
    <location>
        <begin position="66"/>
        <end position="85"/>
    </location>
</feature>
<feature type="domain" description="HTH tetR-type" evidence="3">
    <location>
        <begin position="44"/>
        <end position="103"/>
    </location>
</feature>
<dbReference type="EMBL" id="BMDZ01000042">
    <property type="protein sequence ID" value="GGB49325.1"/>
    <property type="molecule type" value="Genomic_DNA"/>
</dbReference>
<dbReference type="InterPro" id="IPR050109">
    <property type="entry name" value="HTH-type_TetR-like_transc_reg"/>
</dbReference>
<dbReference type="PANTHER" id="PTHR30055:SF146">
    <property type="entry name" value="HTH-TYPE TRANSCRIPTIONAL DUAL REGULATOR CECR"/>
    <property type="match status" value="1"/>
</dbReference>
<evidence type="ECO:0000256" key="2">
    <source>
        <dbReference type="PROSITE-ProRule" id="PRU00335"/>
    </source>
</evidence>
<dbReference type="InterPro" id="IPR009057">
    <property type="entry name" value="Homeodomain-like_sf"/>
</dbReference>
<gene>
    <name evidence="4" type="ORF">GCM10011505_33010</name>
</gene>
<dbReference type="Proteomes" id="UP000603352">
    <property type="component" value="Unassembled WGS sequence"/>
</dbReference>
<protein>
    <submittedName>
        <fullName evidence="4">TetR family transcriptional regulator</fullName>
    </submittedName>
</protein>
<sequence length="244" mass="25993">MSDASERGNGRARAVLAAARAAAAEACRPCDPAGRTGPGRPVDGDKRRAILAAARQQFATNGFNAGMGDIAAEAGVSKQTIYNAFRNKDELFLAAVGEVAEQITAPLSAPDPDASPEDILTEIAWHFMRVVISGKMVSVMHMLTGMGRGGMAPELAAAFYEIGPARNGRRLADWLATQHQAGRLDIDDPHLASEHFFGMLNGKLQLRQLLHAAPPPDDDEAARRVAAAVTRFMKAYAPEVPPAR</sequence>
<accession>A0ABQ1IRC7</accession>